<evidence type="ECO:0000256" key="1">
    <source>
        <dbReference type="SAM" id="MobiDB-lite"/>
    </source>
</evidence>
<keyword evidence="3" id="KW-1185">Reference proteome</keyword>
<dbReference type="Proteomes" id="UP001187192">
    <property type="component" value="Unassembled WGS sequence"/>
</dbReference>
<comment type="caution">
    <text evidence="2">The sequence shown here is derived from an EMBL/GenBank/DDBJ whole genome shotgun (WGS) entry which is preliminary data.</text>
</comment>
<evidence type="ECO:0000313" key="3">
    <source>
        <dbReference type="Proteomes" id="UP001187192"/>
    </source>
</evidence>
<feature type="compositionally biased region" description="Basic and acidic residues" evidence="1">
    <location>
        <begin position="68"/>
        <end position="79"/>
    </location>
</feature>
<dbReference type="AlphaFoldDB" id="A0AA88DPP8"/>
<feature type="region of interest" description="Disordered" evidence="1">
    <location>
        <begin position="1"/>
        <end position="79"/>
    </location>
</feature>
<sequence length="79" mass="9019">MKNSESGGRASRRKTTAMKDEFGWGSREFEDTTLRDLREIEGGFESGSKPEPVNEKTINDDSYASNDKNSKRDSKYDNY</sequence>
<dbReference type="Gramene" id="FCD_00007300-RA">
    <property type="protein sequence ID" value="FCD_00007300-RA:cds"/>
    <property type="gene ID" value="FCD_00007300"/>
</dbReference>
<protein>
    <submittedName>
        <fullName evidence="2">Uncharacterized protein</fullName>
    </submittedName>
</protein>
<accession>A0AA88DPP8</accession>
<proteinExistence type="predicted"/>
<organism evidence="2 3">
    <name type="scientific">Ficus carica</name>
    <name type="common">Common fig</name>
    <dbReference type="NCBI Taxonomy" id="3494"/>
    <lineage>
        <taxon>Eukaryota</taxon>
        <taxon>Viridiplantae</taxon>
        <taxon>Streptophyta</taxon>
        <taxon>Embryophyta</taxon>
        <taxon>Tracheophyta</taxon>
        <taxon>Spermatophyta</taxon>
        <taxon>Magnoliopsida</taxon>
        <taxon>eudicotyledons</taxon>
        <taxon>Gunneridae</taxon>
        <taxon>Pentapetalae</taxon>
        <taxon>rosids</taxon>
        <taxon>fabids</taxon>
        <taxon>Rosales</taxon>
        <taxon>Moraceae</taxon>
        <taxon>Ficeae</taxon>
        <taxon>Ficus</taxon>
    </lineage>
</organism>
<name>A0AA88DPP8_FICCA</name>
<evidence type="ECO:0000313" key="2">
    <source>
        <dbReference type="EMBL" id="GMN59153.1"/>
    </source>
</evidence>
<feature type="compositionally biased region" description="Basic and acidic residues" evidence="1">
    <location>
        <begin position="17"/>
        <end position="41"/>
    </location>
</feature>
<gene>
    <name evidence="2" type="ORF">TIFTF001_028253</name>
</gene>
<reference evidence="2" key="1">
    <citation type="submission" date="2023-07" db="EMBL/GenBank/DDBJ databases">
        <title>draft genome sequence of fig (Ficus carica).</title>
        <authorList>
            <person name="Takahashi T."/>
            <person name="Nishimura K."/>
        </authorList>
    </citation>
    <scope>NUCLEOTIDE SEQUENCE</scope>
</reference>
<dbReference type="EMBL" id="BTGU01000084">
    <property type="protein sequence ID" value="GMN59153.1"/>
    <property type="molecule type" value="Genomic_DNA"/>
</dbReference>